<comment type="caution">
    <text evidence="1">The sequence shown here is derived from an EMBL/GenBank/DDBJ whole genome shotgun (WGS) entry which is preliminary data.</text>
</comment>
<evidence type="ECO:0000313" key="1">
    <source>
        <dbReference type="EMBL" id="KAH7855672.1"/>
    </source>
</evidence>
<dbReference type="EMBL" id="CM037161">
    <property type="protein sequence ID" value="KAH7855672.1"/>
    <property type="molecule type" value="Genomic_DNA"/>
</dbReference>
<organism evidence="1 2">
    <name type="scientific">Vaccinium darrowii</name>
    <dbReference type="NCBI Taxonomy" id="229202"/>
    <lineage>
        <taxon>Eukaryota</taxon>
        <taxon>Viridiplantae</taxon>
        <taxon>Streptophyta</taxon>
        <taxon>Embryophyta</taxon>
        <taxon>Tracheophyta</taxon>
        <taxon>Spermatophyta</taxon>
        <taxon>Magnoliopsida</taxon>
        <taxon>eudicotyledons</taxon>
        <taxon>Gunneridae</taxon>
        <taxon>Pentapetalae</taxon>
        <taxon>asterids</taxon>
        <taxon>Ericales</taxon>
        <taxon>Ericaceae</taxon>
        <taxon>Vaccinioideae</taxon>
        <taxon>Vaccinieae</taxon>
        <taxon>Vaccinium</taxon>
    </lineage>
</organism>
<gene>
    <name evidence="1" type="ORF">Vadar_027509</name>
</gene>
<proteinExistence type="predicted"/>
<reference evidence="1 2" key="1">
    <citation type="journal article" date="2021" name="Hortic Res">
        <title>High-quality reference genome and annotation aids understanding of berry development for evergreen blueberry (Vaccinium darrowii).</title>
        <authorList>
            <person name="Yu J."/>
            <person name="Hulse-Kemp A.M."/>
            <person name="Babiker E."/>
            <person name="Staton M."/>
        </authorList>
    </citation>
    <scope>NUCLEOTIDE SEQUENCE [LARGE SCALE GENOMIC DNA]</scope>
    <source>
        <strain evidence="2">cv. NJ 8807/NJ 8810</strain>
        <tissue evidence="1">Young leaf</tissue>
    </source>
</reference>
<dbReference type="Proteomes" id="UP000828048">
    <property type="component" value="Chromosome 11"/>
</dbReference>
<keyword evidence="2" id="KW-1185">Reference proteome</keyword>
<protein>
    <submittedName>
        <fullName evidence="1">Uncharacterized protein</fullName>
    </submittedName>
</protein>
<accession>A0ACB7YR93</accession>
<evidence type="ECO:0000313" key="2">
    <source>
        <dbReference type="Proteomes" id="UP000828048"/>
    </source>
</evidence>
<name>A0ACB7YR93_9ERIC</name>
<sequence length="951" mass="105249">MNTTSAASRGTSSDDGDAFGDRMEFIDDNDHNDDLGGGEPSSTCTDAETAMLALSLNGVLIAGDHADLRELDVVSGRLKQRRTRSERRASSFLTDLAPLSSTKMTMLVELEPGPIDDSVLTRQASHRSTRVWDLNGLEESVVLTCRRRELALSRVAVDPRLLPLIEAAGFTGLMKVPFIQLDWHLITALVERWRPETHSFHMPTGETTITLQDVSIQLGLRVDGRPITGRMDYNWAEECDRLLGVKPTGSNLQGGRLNLGWLEKALPNLPDNADDAMLRKYARAYILQLMGASIFSDKSSKCLHLMFLPLLEDLDQAGQCSWGSGALGWLYRDLCRATVPTAHEIGGCLILLQVWAWDRFPYIAPLRCNKLPVQSGPLITRWHDVFSVVQVPTHVVRQYRFSFDTMTSEQVVWEPYSPDVVVALPDYCRVGSEVWQAVAPLLCFPVAEWHQPDRVLRQFGQRQQVPDASHSLSEQHGRDLRAIVNDWSVEHAPLIALWEERMEHVVTGPPLDGDLSYHDPYLVWYRRITRRYVSRLACTYDFVTQSLEEICRSSDPQSHVYSIAAKALRAQNEQHRVVRLGGSHTPQVSHPPQVQEAHPPQVQEAHHRDRDSDAAIEEQVREQDIGPQASIAGSVDIAGTSRFPFTSMEIDNLFDNLYTPIFGDSFLQPVGGTPFQISQPTFSSVATSIAGGFTQEGLTEMGSMQESNVEERCPQHSPVEAGLAEKSGVVEGLTEDEQAAVGENEDSQVNLGLAEDAQVEIGEKEDEVAEEGHGNDRCPSPKRTKSTFPNDNSQLESVVVEAANDNLDLGLVEDAQQERVVAEGHGDEGFPSPKDNSQLDSGLPKDAQVERGEMEDGVVEDEHGDEGCPSPKRRKLTSTDDVSQPQEVVTQVAYTGRPRRTKKVPNCGTHSPIARKVGKGLGQSWEEVVEGEMEVVEGERLGGVDVHVGWV</sequence>